<dbReference type="SUPFAM" id="SSF52047">
    <property type="entry name" value="RNI-like"/>
    <property type="match status" value="1"/>
</dbReference>
<sequence>MHKALKSPDILLYIIEILYPYITSRHEHYLESDWTGGRAAIAALAQTSSLFLEPCLNALWRHIGSFSILFSCLDNMKNPPYEGMQLKETIRFESPIDLNWGRFDYYARRVRSLWTDINDEIPNSVFFRLTIFPGEAETAADDDGQFSIAALMLSLSDRSPSLETMQVTLDTGDELDMDALHDEASWIALSTHSLRSFTCATSISSRALARLSTMPALHSVHLTGEDTFQGLITSPVFFSELENLTISGVALRDITRFLTSFRSCHSFTTINILTVDDTPRREIGPFIRALCTHCNPDTLTRLCLRLGDNDLDERSADGIPFKPLKVCRTLTALKKFTHLREFSIVACGIQWEDQFFEVVAPAWRSLRALELISTGAQRSALTM</sequence>
<dbReference type="InterPro" id="IPR032675">
    <property type="entry name" value="LRR_dom_sf"/>
</dbReference>
<proteinExistence type="predicted"/>
<protein>
    <recommendedName>
        <fullName evidence="3">F-box domain-containing protein</fullName>
    </recommendedName>
</protein>
<gene>
    <name evidence="1" type="ORF">EVG20_g5967</name>
</gene>
<dbReference type="OrthoDB" id="3255541at2759"/>
<comment type="caution">
    <text evidence="1">The sequence shown here is derived from an EMBL/GenBank/DDBJ whole genome shotgun (WGS) entry which is preliminary data.</text>
</comment>
<evidence type="ECO:0000313" key="2">
    <source>
        <dbReference type="Proteomes" id="UP000298327"/>
    </source>
</evidence>
<dbReference type="EMBL" id="SEOQ01000375">
    <property type="protein sequence ID" value="TFY64360.1"/>
    <property type="molecule type" value="Genomic_DNA"/>
</dbReference>
<name>A0A4Y9YRF3_9AGAM</name>
<evidence type="ECO:0008006" key="3">
    <source>
        <dbReference type="Google" id="ProtNLM"/>
    </source>
</evidence>
<accession>A0A4Y9YRF3</accession>
<reference evidence="1 2" key="1">
    <citation type="submission" date="2019-02" db="EMBL/GenBank/DDBJ databases">
        <title>Genome sequencing of the rare red list fungi Dentipellis fragilis.</title>
        <authorList>
            <person name="Buettner E."/>
            <person name="Kellner H."/>
        </authorList>
    </citation>
    <scope>NUCLEOTIDE SEQUENCE [LARGE SCALE GENOMIC DNA]</scope>
    <source>
        <strain evidence="1 2">DSM 105465</strain>
    </source>
</reference>
<dbReference type="AlphaFoldDB" id="A0A4Y9YRF3"/>
<keyword evidence="2" id="KW-1185">Reference proteome</keyword>
<dbReference type="Gene3D" id="3.80.10.10">
    <property type="entry name" value="Ribonuclease Inhibitor"/>
    <property type="match status" value="1"/>
</dbReference>
<organism evidence="1 2">
    <name type="scientific">Dentipellis fragilis</name>
    <dbReference type="NCBI Taxonomy" id="205917"/>
    <lineage>
        <taxon>Eukaryota</taxon>
        <taxon>Fungi</taxon>
        <taxon>Dikarya</taxon>
        <taxon>Basidiomycota</taxon>
        <taxon>Agaricomycotina</taxon>
        <taxon>Agaricomycetes</taxon>
        <taxon>Russulales</taxon>
        <taxon>Hericiaceae</taxon>
        <taxon>Dentipellis</taxon>
    </lineage>
</organism>
<dbReference type="Proteomes" id="UP000298327">
    <property type="component" value="Unassembled WGS sequence"/>
</dbReference>
<evidence type="ECO:0000313" key="1">
    <source>
        <dbReference type="EMBL" id="TFY64360.1"/>
    </source>
</evidence>